<dbReference type="EMBL" id="BDCO01000002">
    <property type="protein sequence ID" value="GAT33346.1"/>
    <property type="molecule type" value="Genomic_DNA"/>
</dbReference>
<dbReference type="Proteomes" id="UP000076023">
    <property type="component" value="Unassembled WGS sequence"/>
</dbReference>
<evidence type="ECO:0000313" key="2">
    <source>
        <dbReference type="EMBL" id="GAT33346.1"/>
    </source>
</evidence>
<dbReference type="InParanoid" id="A0A146G9S9"/>
<sequence>MTSLSGAMLGSVALVVAGLILVFLGRRLFWFFVGVVGFVFGFRFGLTVFSDSTMTLVLAAAVGVIAALLSVVLEKVLIVLTGAAAGWLLFARLAEILGAGPQLTPILPIVGAVLFAVVSLLVFDVALIVISSLSGAALVLEPFALVGTVELVLFVALAAVGIATQLRTRPLD</sequence>
<feature type="transmembrane region" description="Helical" evidence="1">
    <location>
        <begin position="29"/>
        <end position="46"/>
    </location>
</feature>
<accession>A0A146G9S9</accession>
<keyword evidence="3" id="KW-1185">Reference proteome</keyword>
<keyword evidence="1" id="KW-0812">Transmembrane</keyword>
<name>A0A146G9S9_TERSA</name>
<feature type="transmembrane region" description="Helical" evidence="1">
    <location>
        <begin position="76"/>
        <end position="94"/>
    </location>
</feature>
<evidence type="ECO:0008006" key="4">
    <source>
        <dbReference type="Google" id="ProtNLM"/>
    </source>
</evidence>
<reference evidence="3" key="1">
    <citation type="journal article" date="2017" name="Genome Announc.">
        <title>Draft Genome Sequence of Terrimicrobium sacchariphilum NM-5T, a Facultative Anaerobic Soil Bacterium of the Class Spartobacteria.</title>
        <authorList>
            <person name="Qiu Y.L."/>
            <person name="Tourlousse D.M."/>
            <person name="Matsuura N."/>
            <person name="Ohashi A."/>
            <person name="Sekiguchi Y."/>
        </authorList>
    </citation>
    <scope>NUCLEOTIDE SEQUENCE [LARGE SCALE GENOMIC DNA]</scope>
    <source>
        <strain evidence="3">NM-5</strain>
    </source>
</reference>
<organism evidence="2 3">
    <name type="scientific">Terrimicrobium sacchariphilum</name>
    <dbReference type="NCBI Taxonomy" id="690879"/>
    <lineage>
        <taxon>Bacteria</taxon>
        <taxon>Pseudomonadati</taxon>
        <taxon>Verrucomicrobiota</taxon>
        <taxon>Terrimicrobiia</taxon>
        <taxon>Terrimicrobiales</taxon>
        <taxon>Terrimicrobiaceae</taxon>
        <taxon>Terrimicrobium</taxon>
    </lineage>
</organism>
<comment type="caution">
    <text evidence="2">The sequence shown here is derived from an EMBL/GenBank/DDBJ whole genome shotgun (WGS) entry which is preliminary data.</text>
</comment>
<keyword evidence="1" id="KW-1133">Transmembrane helix</keyword>
<dbReference type="STRING" id="690879.TSACC_21761"/>
<feature type="transmembrane region" description="Helical" evidence="1">
    <location>
        <begin position="6"/>
        <end position="24"/>
    </location>
</feature>
<dbReference type="RefSeq" id="WP_075079090.1">
    <property type="nucleotide sequence ID" value="NZ_BDCO01000002.1"/>
</dbReference>
<feature type="transmembrane region" description="Helical" evidence="1">
    <location>
        <begin position="106"/>
        <end position="130"/>
    </location>
</feature>
<evidence type="ECO:0000256" key="1">
    <source>
        <dbReference type="SAM" id="Phobius"/>
    </source>
</evidence>
<protein>
    <recommendedName>
        <fullName evidence="4">DUF4203 domain-containing protein</fullName>
    </recommendedName>
</protein>
<keyword evidence="1" id="KW-0472">Membrane</keyword>
<proteinExistence type="predicted"/>
<dbReference type="OrthoDB" id="9939762at2"/>
<evidence type="ECO:0000313" key="3">
    <source>
        <dbReference type="Proteomes" id="UP000076023"/>
    </source>
</evidence>
<feature type="transmembrane region" description="Helical" evidence="1">
    <location>
        <begin position="52"/>
        <end position="69"/>
    </location>
</feature>
<gene>
    <name evidence="2" type="ORF">TSACC_21761</name>
</gene>
<feature type="transmembrane region" description="Helical" evidence="1">
    <location>
        <begin position="142"/>
        <end position="163"/>
    </location>
</feature>
<dbReference type="AlphaFoldDB" id="A0A146G9S9"/>